<organism evidence="2 3">
    <name type="scientific">Cercophora newfieldiana</name>
    <dbReference type="NCBI Taxonomy" id="92897"/>
    <lineage>
        <taxon>Eukaryota</taxon>
        <taxon>Fungi</taxon>
        <taxon>Dikarya</taxon>
        <taxon>Ascomycota</taxon>
        <taxon>Pezizomycotina</taxon>
        <taxon>Sordariomycetes</taxon>
        <taxon>Sordariomycetidae</taxon>
        <taxon>Sordariales</taxon>
        <taxon>Lasiosphaeriaceae</taxon>
        <taxon>Cercophora</taxon>
    </lineage>
</organism>
<feature type="compositionally biased region" description="Basic residues" evidence="1">
    <location>
        <begin position="273"/>
        <end position="285"/>
    </location>
</feature>
<comment type="caution">
    <text evidence="2">The sequence shown here is derived from an EMBL/GenBank/DDBJ whole genome shotgun (WGS) entry which is preliminary data.</text>
</comment>
<name>A0AA40D016_9PEZI</name>
<dbReference type="Proteomes" id="UP001174936">
    <property type="component" value="Unassembled WGS sequence"/>
</dbReference>
<evidence type="ECO:0000313" key="3">
    <source>
        <dbReference type="Proteomes" id="UP001174936"/>
    </source>
</evidence>
<feature type="compositionally biased region" description="Polar residues" evidence="1">
    <location>
        <begin position="256"/>
        <end position="272"/>
    </location>
</feature>
<accession>A0AA40D016</accession>
<proteinExistence type="predicted"/>
<feature type="region of interest" description="Disordered" evidence="1">
    <location>
        <begin position="1"/>
        <end position="22"/>
    </location>
</feature>
<gene>
    <name evidence="2" type="ORF">B0T16DRAFT_424335</name>
</gene>
<keyword evidence="3" id="KW-1185">Reference proteome</keyword>
<feature type="region of interest" description="Disordered" evidence="1">
    <location>
        <begin position="244"/>
        <end position="303"/>
    </location>
</feature>
<evidence type="ECO:0000256" key="1">
    <source>
        <dbReference type="SAM" id="MobiDB-lite"/>
    </source>
</evidence>
<feature type="compositionally biased region" description="Basic and acidic residues" evidence="1">
    <location>
        <begin position="244"/>
        <end position="255"/>
    </location>
</feature>
<reference evidence="2" key="1">
    <citation type="submission" date="2023-06" db="EMBL/GenBank/DDBJ databases">
        <title>Genome-scale phylogeny and comparative genomics of the fungal order Sordariales.</title>
        <authorList>
            <consortium name="Lawrence Berkeley National Laboratory"/>
            <person name="Hensen N."/>
            <person name="Bonometti L."/>
            <person name="Westerberg I."/>
            <person name="Brannstrom I.O."/>
            <person name="Guillou S."/>
            <person name="Cros-Aarteil S."/>
            <person name="Calhoun S."/>
            <person name="Haridas S."/>
            <person name="Kuo A."/>
            <person name="Mondo S."/>
            <person name="Pangilinan J."/>
            <person name="Riley R."/>
            <person name="Labutti K."/>
            <person name="Andreopoulos B."/>
            <person name="Lipzen A."/>
            <person name="Chen C."/>
            <person name="Yanf M."/>
            <person name="Daum C."/>
            <person name="Ng V."/>
            <person name="Clum A."/>
            <person name="Steindorff A."/>
            <person name="Ohm R."/>
            <person name="Martin F."/>
            <person name="Silar P."/>
            <person name="Natvig D."/>
            <person name="Lalanne C."/>
            <person name="Gautier V."/>
            <person name="Ament-Velasquez S.L."/>
            <person name="Kruys A."/>
            <person name="Hutchinson M.I."/>
            <person name="Powell A.J."/>
            <person name="Barry K."/>
            <person name="Miller A.N."/>
            <person name="Grigoriev I.V."/>
            <person name="Debuchy R."/>
            <person name="Gladieux P."/>
            <person name="Thoren M.H."/>
            <person name="Johannesson H."/>
        </authorList>
    </citation>
    <scope>NUCLEOTIDE SEQUENCE</scope>
    <source>
        <strain evidence="2">SMH2532-1</strain>
    </source>
</reference>
<dbReference type="AlphaFoldDB" id="A0AA40D016"/>
<protein>
    <submittedName>
        <fullName evidence="2">Uncharacterized protein</fullName>
    </submittedName>
</protein>
<evidence type="ECO:0000313" key="2">
    <source>
        <dbReference type="EMBL" id="KAK0655538.1"/>
    </source>
</evidence>
<feature type="compositionally biased region" description="Basic and acidic residues" evidence="1">
    <location>
        <begin position="10"/>
        <end position="19"/>
    </location>
</feature>
<dbReference type="EMBL" id="JAULSV010000001">
    <property type="protein sequence ID" value="KAK0655538.1"/>
    <property type="molecule type" value="Genomic_DNA"/>
</dbReference>
<sequence>MEENVPEQQVEEKTGDRKAQSCGSFRLETFHPSTINAEELGPLQQDGTAPNKATILVEVSGKLLKEYPSKGYKKAYNQAFTRYPKDPDFVEGVEEEEYYPFPIHRHVPGAVLYEDKDCSGPDGTALVYARNLALSYMGKSDPSSITTFTTDGTILNLFAQHATLSEKGTLEYHQYPIKKIDLISSYKEYKEGRRCLRNAQDRAREQSYALKDQLKEYYDQQRGGGGLHPVTKEVPPLPDEVVEHQPVHEPVHEPYKSSSGKQKASTSQSSHNFSRHVSKRRRIRSYWKQDRKTGRYYHGDEHA</sequence>
<feature type="compositionally biased region" description="Basic and acidic residues" evidence="1">
    <location>
        <begin position="287"/>
        <end position="303"/>
    </location>
</feature>